<organism evidence="19 20">
    <name type="scientific">Porites lobata</name>
    <dbReference type="NCBI Taxonomy" id="104759"/>
    <lineage>
        <taxon>Eukaryota</taxon>
        <taxon>Metazoa</taxon>
        <taxon>Cnidaria</taxon>
        <taxon>Anthozoa</taxon>
        <taxon>Hexacorallia</taxon>
        <taxon>Scleractinia</taxon>
        <taxon>Fungiina</taxon>
        <taxon>Poritidae</taxon>
        <taxon>Porites</taxon>
    </lineage>
</organism>
<dbReference type="InterPro" id="IPR001320">
    <property type="entry name" value="Iontro_rcpt_C"/>
</dbReference>
<evidence type="ECO:0000256" key="10">
    <source>
        <dbReference type="ARBA" id="ARBA00023180"/>
    </source>
</evidence>
<keyword evidence="9" id="KW-0675">Receptor</keyword>
<keyword evidence="6" id="KW-0770">Synapse</keyword>
<sequence length="729" mass="82904">MFHILFKSSSPLFSATGVFQQQNITVLIGGSQSESHACSLSTVTGIPLVRLYERLIPFNQCEKTVDMSVDYTYIAQATFDVLTSFHWRKISLVFDENRLLDAGYFYATFQNSNLAMNLVQLANGRTSEEQRKAVLKATEEITEFGPEVVLLYTSKEIAQLLLQQVPCDLKKYYKWILQEEVSFKLASFPNNVVLAFKLPYIPDAIPGINLENFNEVSCRNVVCVKGQDLTAVQAYDAVQVIYQALNKAPCLSLNKSSNNQRDKDLIFNCMTKVDISGITGPVQFDENGIRIVSRLEILNLRNDSFKRIGSWNTTEGLMFFDKMSANAEENSSSNGNRLERRTFRIVTVEEPPFVMAKKNKDGTFQFEGYCVDLINELAKIFKFKYEFYYSPDGKYGARMENGTWDGMVREILDGNADMASAAIAITEGREKVMDFSVPFMYYTEDLIMKKPSSGNKPIDLLQFMTPFENLVWFCTLATLVITSVAVFVLNYYSPYGYKNENDEGTSDEFSFFNSVWFALACMLQQGGDNTPRSLSGRILTGCYWFCILVWVSTYTANLAAFLTVKNAAHPIKSLEDIAQTSHHVGVIASTSTQQSFATTQYEPHLKIWQRMKAEQTFVQNTSDGIQQVRERSSFVFINDGPILEYIANHRPCDLMTVPGLSRAKGLALGFQAYDPHTMDFTLAILRLHENDFLDNLKRKWWDKANECPKEQETSELHKKLHKFVYSRNP</sequence>
<name>A0ABN8NWG8_9CNID</name>
<feature type="transmembrane region" description="Helical" evidence="15">
    <location>
        <begin position="542"/>
        <end position="564"/>
    </location>
</feature>
<dbReference type="EMBL" id="CALNXK010000038">
    <property type="protein sequence ID" value="CAH3123534.1"/>
    <property type="molecule type" value="Genomic_DNA"/>
</dbReference>
<feature type="transmembrane region" description="Helical" evidence="15">
    <location>
        <begin position="470"/>
        <end position="492"/>
    </location>
</feature>
<evidence type="ECO:0000256" key="2">
    <source>
        <dbReference type="ARBA" id="ARBA00022448"/>
    </source>
</evidence>
<keyword evidence="10" id="KW-0325">Glycoprotein</keyword>
<evidence type="ECO:0000256" key="9">
    <source>
        <dbReference type="ARBA" id="ARBA00023170"/>
    </source>
</evidence>
<accession>A0ABN8NWG8</accession>
<comment type="caution">
    <text evidence="19">The sequence shown here is derived from an EMBL/GenBank/DDBJ whole genome shotgun (WGS) entry which is preliminary data.</text>
</comment>
<evidence type="ECO:0000256" key="3">
    <source>
        <dbReference type="ARBA" id="ARBA00022475"/>
    </source>
</evidence>
<dbReference type="InterPro" id="IPR001638">
    <property type="entry name" value="Solute-binding_3/MltF_N"/>
</dbReference>
<evidence type="ECO:0000256" key="6">
    <source>
        <dbReference type="ARBA" id="ARBA00023018"/>
    </source>
</evidence>
<evidence type="ECO:0000259" key="17">
    <source>
        <dbReference type="SMART" id="SM00079"/>
    </source>
</evidence>
<dbReference type="Pfam" id="PF00060">
    <property type="entry name" value="Lig_chan"/>
    <property type="match status" value="1"/>
</dbReference>
<dbReference type="Gene3D" id="3.40.50.2300">
    <property type="match status" value="2"/>
</dbReference>
<keyword evidence="3" id="KW-1003">Cell membrane</keyword>
<dbReference type="PANTHER" id="PTHR18966">
    <property type="entry name" value="IONOTROPIC GLUTAMATE RECEPTOR"/>
    <property type="match status" value="1"/>
</dbReference>
<dbReference type="SUPFAM" id="SSF81324">
    <property type="entry name" value="Voltage-gated potassium channels"/>
    <property type="match status" value="1"/>
</dbReference>
<keyword evidence="8 15" id="KW-0472">Membrane</keyword>
<dbReference type="SUPFAM" id="SSF53822">
    <property type="entry name" value="Periplasmic binding protein-like I"/>
    <property type="match status" value="1"/>
</dbReference>
<evidence type="ECO:0000256" key="1">
    <source>
        <dbReference type="ARBA" id="ARBA00004651"/>
    </source>
</evidence>
<keyword evidence="4 15" id="KW-0812">Transmembrane</keyword>
<feature type="domain" description="Solute-binding protein family 3/N-terminal" evidence="16">
    <location>
        <begin position="342"/>
        <end position="704"/>
    </location>
</feature>
<dbReference type="PRINTS" id="PR00177">
    <property type="entry name" value="NMDARECEPTOR"/>
</dbReference>
<evidence type="ECO:0000256" key="7">
    <source>
        <dbReference type="ARBA" id="ARBA00023065"/>
    </source>
</evidence>
<gene>
    <name evidence="19" type="ORF">PLOB_00030052</name>
</gene>
<dbReference type="SUPFAM" id="SSF53850">
    <property type="entry name" value="Periplasmic binding protein-like II"/>
    <property type="match status" value="1"/>
</dbReference>
<comment type="subcellular location">
    <subcellularLocation>
        <location evidence="1">Cell membrane</location>
        <topology evidence="1">Multi-pass membrane protein</topology>
    </subcellularLocation>
    <subcellularLocation>
        <location evidence="14">Postsynaptic cell membrane</location>
    </subcellularLocation>
</comment>
<keyword evidence="12" id="KW-1071">Ligand-gated ion channel</keyword>
<keyword evidence="7" id="KW-0406">Ion transport</keyword>
<dbReference type="Pfam" id="PF10613">
    <property type="entry name" value="Lig_chan-Glu_bd"/>
    <property type="match status" value="1"/>
</dbReference>
<evidence type="ECO:0000256" key="5">
    <source>
        <dbReference type="ARBA" id="ARBA00022989"/>
    </source>
</evidence>
<dbReference type="InterPro" id="IPR001828">
    <property type="entry name" value="ANF_lig-bd_rcpt"/>
</dbReference>
<dbReference type="SMART" id="SM00918">
    <property type="entry name" value="Lig_chan-Glu_bd"/>
    <property type="match status" value="1"/>
</dbReference>
<evidence type="ECO:0000313" key="20">
    <source>
        <dbReference type="Proteomes" id="UP001159405"/>
    </source>
</evidence>
<evidence type="ECO:0000256" key="14">
    <source>
        <dbReference type="ARBA" id="ARBA00034100"/>
    </source>
</evidence>
<proteinExistence type="predicted"/>
<evidence type="ECO:0000256" key="12">
    <source>
        <dbReference type="ARBA" id="ARBA00023286"/>
    </source>
</evidence>
<keyword evidence="11" id="KW-0628">Postsynaptic cell membrane</keyword>
<evidence type="ECO:0000259" key="16">
    <source>
        <dbReference type="SMART" id="SM00062"/>
    </source>
</evidence>
<dbReference type="Gene3D" id="1.10.287.70">
    <property type="match status" value="1"/>
</dbReference>
<keyword evidence="20" id="KW-1185">Reference proteome</keyword>
<evidence type="ECO:0000256" key="15">
    <source>
        <dbReference type="SAM" id="Phobius"/>
    </source>
</evidence>
<dbReference type="InterPro" id="IPR028082">
    <property type="entry name" value="Peripla_BP_I"/>
</dbReference>
<keyword evidence="13" id="KW-0407">Ion channel</keyword>
<dbReference type="InterPro" id="IPR001508">
    <property type="entry name" value="Iono_Glu_rcpt_met"/>
</dbReference>
<dbReference type="Gene3D" id="3.40.190.10">
    <property type="entry name" value="Periplasmic binding protein-like II"/>
    <property type="match status" value="1"/>
</dbReference>
<reference evidence="19 20" key="1">
    <citation type="submission" date="2022-05" db="EMBL/GenBank/DDBJ databases">
        <authorList>
            <consortium name="Genoscope - CEA"/>
            <person name="William W."/>
        </authorList>
    </citation>
    <scope>NUCLEOTIDE SEQUENCE [LARGE SCALE GENOMIC DNA]</scope>
</reference>
<evidence type="ECO:0000256" key="8">
    <source>
        <dbReference type="ARBA" id="ARBA00023136"/>
    </source>
</evidence>
<evidence type="ECO:0000259" key="18">
    <source>
        <dbReference type="SMART" id="SM00918"/>
    </source>
</evidence>
<evidence type="ECO:0000256" key="4">
    <source>
        <dbReference type="ARBA" id="ARBA00022692"/>
    </source>
</evidence>
<dbReference type="SMART" id="SM00062">
    <property type="entry name" value="PBPb"/>
    <property type="match status" value="1"/>
</dbReference>
<keyword evidence="5 15" id="KW-1133">Transmembrane helix</keyword>
<dbReference type="SMART" id="SM00079">
    <property type="entry name" value="PBPe"/>
    <property type="match status" value="1"/>
</dbReference>
<evidence type="ECO:0000256" key="11">
    <source>
        <dbReference type="ARBA" id="ARBA00023257"/>
    </source>
</evidence>
<evidence type="ECO:0000256" key="13">
    <source>
        <dbReference type="ARBA" id="ARBA00023303"/>
    </source>
</evidence>
<keyword evidence="2" id="KW-0813">Transport</keyword>
<feature type="domain" description="Ionotropic glutamate receptor L-glutamate and glycine-binding" evidence="18">
    <location>
        <begin position="352"/>
        <end position="413"/>
    </location>
</feature>
<dbReference type="Pfam" id="PF01094">
    <property type="entry name" value="ANF_receptor"/>
    <property type="match status" value="1"/>
</dbReference>
<dbReference type="Proteomes" id="UP001159405">
    <property type="component" value="Unassembled WGS sequence"/>
</dbReference>
<dbReference type="InterPro" id="IPR015683">
    <property type="entry name" value="Ionotropic_Glu_rcpt"/>
</dbReference>
<feature type="domain" description="Ionotropic glutamate receptor C-terminal" evidence="17">
    <location>
        <begin position="342"/>
        <end position="703"/>
    </location>
</feature>
<protein>
    <submittedName>
        <fullName evidence="19">Uncharacterized protein</fullName>
    </submittedName>
</protein>
<dbReference type="InterPro" id="IPR019594">
    <property type="entry name" value="Glu/Gly-bd"/>
</dbReference>
<evidence type="ECO:0000313" key="19">
    <source>
        <dbReference type="EMBL" id="CAH3123534.1"/>
    </source>
</evidence>